<evidence type="ECO:0000259" key="5">
    <source>
        <dbReference type="PROSITE" id="PS50936"/>
    </source>
</evidence>
<dbReference type="GO" id="GO:0005525">
    <property type="term" value="F:GTP binding"/>
    <property type="evidence" value="ECO:0007669"/>
    <property type="project" value="UniProtKB-UniRule"/>
</dbReference>
<dbReference type="SUPFAM" id="SSF52540">
    <property type="entry name" value="P-loop containing nucleoside triphosphate hydrolases"/>
    <property type="match status" value="1"/>
</dbReference>
<protein>
    <recommendedName>
        <fullName evidence="3">Small ribosomal subunit biogenesis GTPase RsgA</fullName>
        <ecNumber evidence="3">3.6.1.-</ecNumber>
    </recommendedName>
</protein>
<organism evidence="7 8">
    <name type="scientific">Thiomicrorhabdus sediminis</name>
    <dbReference type="NCBI Taxonomy" id="2580412"/>
    <lineage>
        <taxon>Bacteria</taxon>
        <taxon>Pseudomonadati</taxon>
        <taxon>Pseudomonadota</taxon>
        <taxon>Gammaproteobacteria</taxon>
        <taxon>Thiotrichales</taxon>
        <taxon>Piscirickettsiaceae</taxon>
        <taxon>Thiomicrorhabdus</taxon>
    </lineage>
</organism>
<evidence type="ECO:0000313" key="8">
    <source>
        <dbReference type="Proteomes" id="UP000304864"/>
    </source>
</evidence>
<dbReference type="Gene3D" id="3.40.50.300">
    <property type="entry name" value="P-loop containing nucleotide triphosphate hydrolases"/>
    <property type="match status" value="1"/>
</dbReference>
<feature type="region of interest" description="Disordered" evidence="4">
    <location>
        <begin position="1"/>
        <end position="35"/>
    </location>
</feature>
<dbReference type="GO" id="GO:0003924">
    <property type="term" value="F:GTPase activity"/>
    <property type="evidence" value="ECO:0007669"/>
    <property type="project" value="UniProtKB-UniRule"/>
</dbReference>
<dbReference type="Gene3D" id="1.10.40.50">
    <property type="entry name" value="Probable gtpase engc, domain 3"/>
    <property type="match status" value="1"/>
</dbReference>
<comment type="cofactor">
    <cofactor evidence="3">
        <name>Zn(2+)</name>
        <dbReference type="ChEBI" id="CHEBI:29105"/>
    </cofactor>
    <text evidence="3">Binds 1 zinc ion per subunit.</text>
</comment>
<dbReference type="GO" id="GO:0019843">
    <property type="term" value="F:rRNA binding"/>
    <property type="evidence" value="ECO:0007669"/>
    <property type="project" value="UniProtKB-KW"/>
</dbReference>
<dbReference type="NCBIfam" id="TIGR00157">
    <property type="entry name" value="ribosome small subunit-dependent GTPase A"/>
    <property type="match status" value="1"/>
</dbReference>
<comment type="similarity">
    <text evidence="3">Belongs to the TRAFAC class YlqF/YawG GTPase family. RsgA subfamily.</text>
</comment>
<dbReference type="OrthoDB" id="9809485at2"/>
<dbReference type="CDD" id="cd01854">
    <property type="entry name" value="YjeQ_EngC"/>
    <property type="match status" value="1"/>
</dbReference>
<keyword evidence="2 3" id="KW-0342">GTP-binding</keyword>
<accession>A0A4P9K6B5</accession>
<reference evidence="7 8" key="1">
    <citation type="submission" date="2019-05" db="EMBL/GenBank/DDBJ databases">
        <title>Thiomicrorhabdus sediminis sp. nov, a novel sulfur-oxidizing bacterium isolated from coastal sediment.</title>
        <authorList>
            <person name="Liu X."/>
        </authorList>
    </citation>
    <scope>NUCLEOTIDE SEQUENCE [LARGE SCALE GENOMIC DNA]</scope>
    <source>
        <strain evidence="7 8">G1</strain>
    </source>
</reference>
<keyword evidence="3" id="KW-0862">Zinc</keyword>
<name>A0A4P9K6B5_9GAMM</name>
<dbReference type="PROSITE" id="PS51721">
    <property type="entry name" value="G_CP"/>
    <property type="match status" value="1"/>
</dbReference>
<dbReference type="InterPro" id="IPR012340">
    <property type="entry name" value="NA-bd_OB-fold"/>
</dbReference>
<proteinExistence type="inferred from homology"/>
<dbReference type="EMBL" id="CP040602">
    <property type="protein sequence ID" value="QCU90582.1"/>
    <property type="molecule type" value="Genomic_DNA"/>
</dbReference>
<keyword evidence="3" id="KW-0479">Metal-binding</keyword>
<dbReference type="RefSeq" id="WP_138565256.1">
    <property type="nucleotide sequence ID" value="NZ_CP040602.1"/>
</dbReference>
<feature type="binding site" evidence="3">
    <location>
        <position position="306"/>
    </location>
    <ligand>
        <name>Zn(2+)</name>
        <dbReference type="ChEBI" id="CHEBI:29105"/>
    </ligand>
</feature>
<feature type="binding site" evidence="3">
    <location>
        <position position="314"/>
    </location>
    <ligand>
        <name>Zn(2+)</name>
        <dbReference type="ChEBI" id="CHEBI:29105"/>
    </ligand>
</feature>
<evidence type="ECO:0000256" key="4">
    <source>
        <dbReference type="SAM" id="MobiDB-lite"/>
    </source>
</evidence>
<comment type="subunit">
    <text evidence="3">Monomer. Associates with 30S ribosomal subunit, binds 16S rRNA.</text>
</comment>
<dbReference type="Proteomes" id="UP000304864">
    <property type="component" value="Chromosome"/>
</dbReference>
<dbReference type="EC" id="3.6.1.-" evidence="3"/>
<evidence type="ECO:0000259" key="6">
    <source>
        <dbReference type="PROSITE" id="PS51721"/>
    </source>
</evidence>
<keyword evidence="3" id="KW-0699">rRNA-binding</keyword>
<evidence type="ECO:0000313" key="7">
    <source>
        <dbReference type="EMBL" id="QCU90582.1"/>
    </source>
</evidence>
<dbReference type="InterPro" id="IPR030378">
    <property type="entry name" value="G_CP_dom"/>
</dbReference>
<dbReference type="Gene3D" id="2.40.50.140">
    <property type="entry name" value="Nucleic acid-binding proteins"/>
    <property type="match status" value="1"/>
</dbReference>
<keyword evidence="8" id="KW-1185">Reference proteome</keyword>
<feature type="binding site" evidence="3">
    <location>
        <position position="301"/>
    </location>
    <ligand>
        <name>Zn(2+)</name>
        <dbReference type="ChEBI" id="CHEBI:29105"/>
    </ligand>
</feature>
<keyword evidence="3" id="KW-0963">Cytoplasm</keyword>
<comment type="function">
    <text evidence="3">One of several proteins that assist in the late maturation steps of the functional core of the 30S ribosomal subunit. Helps release RbfA from mature subunits. May play a role in the assembly of ribosomal proteins into the subunit. Circularly permuted GTPase that catalyzes slow GTP hydrolysis, GTPase activity is stimulated by the 30S ribosomal subunit.</text>
</comment>
<keyword evidence="3" id="KW-0378">Hydrolase</keyword>
<feature type="compositionally biased region" description="Polar residues" evidence="4">
    <location>
        <begin position="24"/>
        <end position="33"/>
    </location>
</feature>
<sequence>MAKRKLTQQQKRRVSGRRQGGNNGKQTTESANSLLGEEQPGLVITSFGKRVLVEDINGATHSCAIRQHLGKLVAGDKVIWQSDVEANTGVVVSVMPRSHELSRPGFRGQTRMVAANIDFIGIVTPVVPGIHPDMIDRYLVAAQQLDIPAVIIINKVDLVDSEEHWDAIGDLLAPYVELGIELIPASTVSNQGLNTLLDFMADKNSVFVGPSGAGKSSLINALIPDIDIRVGQLSEATGLGKHTTTNSILYHLPALDDKQGDHLNSGNLIDSPGVRQFSPMPCELSELETYYPDFAPFLGGCKYNNCSHTIEPNCAIKQAVEDGEIAYSRYQSFQRLLQEFKDSNEPH</sequence>
<feature type="domain" description="CP-type G" evidence="6">
    <location>
        <begin position="98"/>
        <end position="277"/>
    </location>
</feature>
<dbReference type="InterPro" id="IPR010914">
    <property type="entry name" value="RsgA_GTPase_dom"/>
</dbReference>
<dbReference type="PROSITE" id="PS50936">
    <property type="entry name" value="ENGC_GTPASE"/>
    <property type="match status" value="1"/>
</dbReference>
<comment type="subcellular location">
    <subcellularLocation>
        <location evidence="3">Cytoplasm</location>
    </subcellularLocation>
</comment>
<dbReference type="KEGG" id="thig:FE785_08015"/>
<keyword evidence="3" id="KW-0694">RNA-binding</keyword>
<dbReference type="PANTHER" id="PTHR32120">
    <property type="entry name" value="SMALL RIBOSOMAL SUBUNIT BIOGENESIS GTPASE RSGA"/>
    <property type="match status" value="1"/>
</dbReference>
<dbReference type="GO" id="GO:0042274">
    <property type="term" value="P:ribosomal small subunit biogenesis"/>
    <property type="evidence" value="ECO:0007669"/>
    <property type="project" value="UniProtKB-UniRule"/>
</dbReference>
<dbReference type="Pfam" id="PF03193">
    <property type="entry name" value="RsgA_GTPase"/>
    <property type="match status" value="1"/>
</dbReference>
<keyword evidence="3" id="KW-0690">Ribosome biogenesis</keyword>
<gene>
    <name evidence="3 7" type="primary">rsgA</name>
    <name evidence="7" type="ORF">FE785_08015</name>
</gene>
<dbReference type="AlphaFoldDB" id="A0A4P9K6B5"/>
<dbReference type="PANTHER" id="PTHR32120:SF11">
    <property type="entry name" value="SMALL RIBOSOMAL SUBUNIT BIOGENESIS GTPASE RSGA 1, MITOCHONDRIAL-RELATED"/>
    <property type="match status" value="1"/>
</dbReference>
<feature type="binding site" evidence="3">
    <location>
        <begin position="209"/>
        <end position="217"/>
    </location>
    <ligand>
        <name>GTP</name>
        <dbReference type="ChEBI" id="CHEBI:37565"/>
    </ligand>
</feature>
<feature type="compositionally biased region" description="Basic residues" evidence="4">
    <location>
        <begin position="1"/>
        <end position="16"/>
    </location>
</feature>
<evidence type="ECO:0000256" key="1">
    <source>
        <dbReference type="ARBA" id="ARBA00022741"/>
    </source>
</evidence>
<dbReference type="InterPro" id="IPR027417">
    <property type="entry name" value="P-loop_NTPase"/>
</dbReference>
<keyword evidence="1 3" id="KW-0547">Nucleotide-binding</keyword>
<dbReference type="InterPro" id="IPR004881">
    <property type="entry name" value="Ribosome_biogen_GTPase_RsgA"/>
</dbReference>
<evidence type="ECO:0000256" key="2">
    <source>
        <dbReference type="ARBA" id="ARBA00023134"/>
    </source>
</evidence>
<feature type="binding site" evidence="3">
    <location>
        <position position="308"/>
    </location>
    <ligand>
        <name>Zn(2+)</name>
        <dbReference type="ChEBI" id="CHEBI:29105"/>
    </ligand>
</feature>
<dbReference type="GO" id="GO:0005737">
    <property type="term" value="C:cytoplasm"/>
    <property type="evidence" value="ECO:0007669"/>
    <property type="project" value="UniProtKB-SubCell"/>
</dbReference>
<dbReference type="GO" id="GO:0046872">
    <property type="term" value="F:metal ion binding"/>
    <property type="evidence" value="ECO:0007669"/>
    <property type="project" value="UniProtKB-KW"/>
</dbReference>
<feature type="domain" description="EngC GTPase" evidence="5">
    <location>
        <begin position="115"/>
        <end position="275"/>
    </location>
</feature>
<feature type="binding site" evidence="3">
    <location>
        <begin position="154"/>
        <end position="157"/>
    </location>
    <ligand>
        <name>GTP</name>
        <dbReference type="ChEBI" id="CHEBI:37565"/>
    </ligand>
</feature>
<evidence type="ECO:0000256" key="3">
    <source>
        <dbReference type="HAMAP-Rule" id="MF_01820"/>
    </source>
</evidence>
<dbReference type="HAMAP" id="MF_01820">
    <property type="entry name" value="GTPase_RsgA"/>
    <property type="match status" value="1"/>
</dbReference>